<keyword evidence="3" id="KW-1185">Reference proteome</keyword>
<feature type="domain" description="Transposase Tn5-like N-terminal" evidence="1">
    <location>
        <begin position="18"/>
        <end position="67"/>
    </location>
</feature>
<dbReference type="STRING" id="1400863.BN873_320003"/>
<reference evidence="2" key="1">
    <citation type="submission" date="2013-07" db="EMBL/GenBank/DDBJ databases">
        <authorList>
            <person name="McIlroy S."/>
        </authorList>
    </citation>
    <scope>NUCLEOTIDE SEQUENCE [LARGE SCALE GENOMIC DNA]</scope>
    <source>
        <strain evidence="2">Run_A_D11</strain>
    </source>
</reference>
<dbReference type="RefSeq" id="WP_082161173.1">
    <property type="nucleotide sequence ID" value="NZ_CBTJ020000039.1"/>
</dbReference>
<dbReference type="Gene3D" id="1.10.246.40">
    <property type="entry name" value="Tn5 transposase, domain 1"/>
    <property type="match status" value="1"/>
</dbReference>
<evidence type="ECO:0000259" key="1">
    <source>
        <dbReference type="Pfam" id="PF14706"/>
    </source>
</evidence>
<dbReference type="InterPro" id="IPR012337">
    <property type="entry name" value="RNaseH-like_sf"/>
</dbReference>
<evidence type="ECO:0000313" key="2">
    <source>
        <dbReference type="EMBL" id="CDI02511.1"/>
    </source>
</evidence>
<dbReference type="InterPro" id="IPR014735">
    <property type="entry name" value="Transposase_Tn5-like_N"/>
</dbReference>
<dbReference type="SUPFAM" id="SSF53098">
    <property type="entry name" value="Ribonuclease H-like"/>
    <property type="match status" value="1"/>
</dbReference>
<organism evidence="2 3">
    <name type="scientific">Candidatus Competibacter denitrificans Run_A_D11</name>
    <dbReference type="NCBI Taxonomy" id="1400863"/>
    <lineage>
        <taxon>Bacteria</taxon>
        <taxon>Pseudomonadati</taxon>
        <taxon>Pseudomonadota</taxon>
        <taxon>Gammaproteobacteria</taxon>
        <taxon>Candidatus Competibacteraceae</taxon>
        <taxon>Candidatus Competibacter</taxon>
    </lineage>
</organism>
<dbReference type="Proteomes" id="UP000035760">
    <property type="component" value="Unassembled WGS sequence"/>
</dbReference>
<dbReference type="OrthoDB" id="5647367at2"/>
<proteinExistence type="predicted"/>
<dbReference type="Pfam" id="PF14706">
    <property type="entry name" value="Tnp_DNA_bind"/>
    <property type="match status" value="1"/>
</dbReference>
<dbReference type="InterPro" id="IPR038215">
    <property type="entry name" value="TN5-like_N_sf"/>
</dbReference>
<comment type="caution">
    <text evidence="2">The sequence shown here is derived from an EMBL/GenBank/DDBJ whole genome shotgun (WGS) entry which is preliminary data.</text>
</comment>
<sequence>MKRHEANEMTEGTLVSWAAELGGARLGDARLSRRLVQVAERLGAQPGASIPMACGGWAETQGAYRLLAVMPQKFLPSEVKLKRLLWRTGWASNVKVGLLKKNWGSC</sequence>
<dbReference type="AlphaFoldDB" id="W6M3Z5"/>
<name>W6M3Z5_9GAMM</name>
<gene>
    <name evidence="2" type="ORF">BN873_320003</name>
</gene>
<dbReference type="EMBL" id="CBTJ020000039">
    <property type="protein sequence ID" value="CDI02511.1"/>
    <property type="molecule type" value="Genomic_DNA"/>
</dbReference>
<accession>W6M3Z5</accession>
<evidence type="ECO:0000313" key="3">
    <source>
        <dbReference type="Proteomes" id="UP000035760"/>
    </source>
</evidence>
<reference evidence="2" key="2">
    <citation type="submission" date="2014-03" db="EMBL/GenBank/DDBJ databases">
        <title>Candidatus Competibacter-lineage genomes retrieved from metagenomes reveal functional metabolic diversity.</title>
        <authorList>
            <person name="McIlroy S.J."/>
            <person name="Albertsen M."/>
            <person name="Andresen E.K."/>
            <person name="Saunders A.M."/>
            <person name="Kristiansen R."/>
            <person name="Stokholm-Bjerregaard M."/>
            <person name="Nielsen K.L."/>
            <person name="Nielsen P.H."/>
        </authorList>
    </citation>
    <scope>NUCLEOTIDE SEQUENCE</scope>
    <source>
        <strain evidence="2">Run_A_D11</strain>
    </source>
</reference>
<protein>
    <recommendedName>
        <fullName evidence="1">Transposase Tn5-like N-terminal domain-containing protein</fullName>
    </recommendedName>
</protein>